<dbReference type="SUPFAM" id="SSF51445">
    <property type="entry name" value="(Trans)glycosidases"/>
    <property type="match status" value="1"/>
</dbReference>
<keyword evidence="11" id="KW-1185">Reference proteome</keyword>
<dbReference type="InterPro" id="IPR014756">
    <property type="entry name" value="Ig_E-set"/>
</dbReference>
<dbReference type="Gene3D" id="3.30.379.10">
    <property type="entry name" value="Chitobiase/beta-hexosaminidase domain 2-like"/>
    <property type="match status" value="1"/>
</dbReference>
<evidence type="ECO:0000256" key="7">
    <source>
        <dbReference type="ARBA" id="ARBA00033000"/>
    </source>
</evidence>
<dbReference type="InterPro" id="IPR015883">
    <property type="entry name" value="Glyco_hydro_20_cat"/>
</dbReference>
<dbReference type="PANTHER" id="PTHR22600">
    <property type="entry name" value="BETA-HEXOSAMINIDASE"/>
    <property type="match status" value="1"/>
</dbReference>
<dbReference type="PRINTS" id="PR00738">
    <property type="entry name" value="GLHYDRLASE20"/>
</dbReference>
<dbReference type="InterPro" id="IPR004866">
    <property type="entry name" value="CHB/HEX_N_dom"/>
</dbReference>
<dbReference type="InterPro" id="IPR004867">
    <property type="entry name" value="CHB_C_dom"/>
</dbReference>
<name>A0A5R9IG69_9GAMM</name>
<dbReference type="GO" id="GO:0030247">
    <property type="term" value="F:polysaccharide binding"/>
    <property type="evidence" value="ECO:0007669"/>
    <property type="project" value="InterPro"/>
</dbReference>
<evidence type="ECO:0000313" key="10">
    <source>
        <dbReference type="EMBL" id="TLU61630.1"/>
    </source>
</evidence>
<proteinExistence type="inferred from homology"/>
<dbReference type="Pfam" id="PF03174">
    <property type="entry name" value="CHB_HEX_C"/>
    <property type="match status" value="1"/>
</dbReference>
<keyword evidence="5" id="KW-0326">Glycosidase</keyword>
<dbReference type="EC" id="3.2.1.52" evidence="3"/>
<dbReference type="Pfam" id="PF02838">
    <property type="entry name" value="Glyco_hydro_20b"/>
    <property type="match status" value="1"/>
</dbReference>
<evidence type="ECO:0000256" key="4">
    <source>
        <dbReference type="ARBA" id="ARBA00022801"/>
    </source>
</evidence>
<evidence type="ECO:0000256" key="1">
    <source>
        <dbReference type="ARBA" id="ARBA00001231"/>
    </source>
</evidence>
<dbReference type="Proteomes" id="UP000307790">
    <property type="component" value="Unassembled WGS sequence"/>
</dbReference>
<dbReference type="AlphaFoldDB" id="A0A5R9IG69"/>
<dbReference type="Gene3D" id="3.20.20.80">
    <property type="entry name" value="Glycosidases"/>
    <property type="match status" value="1"/>
</dbReference>
<dbReference type="GO" id="GO:0030203">
    <property type="term" value="P:glycosaminoglycan metabolic process"/>
    <property type="evidence" value="ECO:0007669"/>
    <property type="project" value="TreeGrafter"/>
</dbReference>
<dbReference type="GO" id="GO:0005975">
    <property type="term" value="P:carbohydrate metabolic process"/>
    <property type="evidence" value="ECO:0007669"/>
    <property type="project" value="InterPro"/>
</dbReference>
<organism evidence="10 11">
    <name type="scientific">Thalassotalea litorea</name>
    <dbReference type="NCBI Taxonomy" id="2020715"/>
    <lineage>
        <taxon>Bacteria</taxon>
        <taxon>Pseudomonadati</taxon>
        <taxon>Pseudomonadota</taxon>
        <taxon>Gammaproteobacteria</taxon>
        <taxon>Alteromonadales</taxon>
        <taxon>Colwelliaceae</taxon>
        <taxon>Thalassotalea</taxon>
    </lineage>
</organism>
<dbReference type="SUPFAM" id="SSF49384">
    <property type="entry name" value="Carbohydrate-binding domain"/>
    <property type="match status" value="1"/>
</dbReference>
<dbReference type="SUPFAM" id="SSF55545">
    <property type="entry name" value="beta-N-acetylhexosaminidase-like domain"/>
    <property type="match status" value="1"/>
</dbReference>
<dbReference type="EMBL" id="VCBC01000015">
    <property type="protein sequence ID" value="TLU61630.1"/>
    <property type="molecule type" value="Genomic_DNA"/>
</dbReference>
<dbReference type="Gene3D" id="2.60.40.290">
    <property type="match status" value="1"/>
</dbReference>
<dbReference type="InterPro" id="IPR008965">
    <property type="entry name" value="CBM2/CBM3_carb-bd_dom_sf"/>
</dbReference>
<evidence type="ECO:0000256" key="3">
    <source>
        <dbReference type="ARBA" id="ARBA00012663"/>
    </source>
</evidence>
<evidence type="ECO:0000256" key="5">
    <source>
        <dbReference type="ARBA" id="ARBA00023295"/>
    </source>
</evidence>
<dbReference type="InterPro" id="IPR017853">
    <property type="entry name" value="GH"/>
</dbReference>
<dbReference type="Gene3D" id="2.60.40.10">
    <property type="entry name" value="Immunoglobulins"/>
    <property type="match status" value="1"/>
</dbReference>
<dbReference type="RefSeq" id="WP_138320759.1">
    <property type="nucleotide sequence ID" value="NZ_VCBC01000015.1"/>
</dbReference>
<comment type="catalytic activity">
    <reaction evidence="1">
        <text>Hydrolysis of terminal non-reducing N-acetyl-D-hexosamine residues in N-acetyl-beta-D-hexosaminides.</text>
        <dbReference type="EC" id="3.2.1.52"/>
    </reaction>
</comment>
<protein>
    <recommendedName>
        <fullName evidence="3">beta-N-acetylhexosaminidase</fullName>
        <ecNumber evidence="3">3.2.1.52</ecNumber>
    </recommendedName>
    <alternativeName>
        <fullName evidence="6">Beta-N-acetylhexosaminidase</fullName>
    </alternativeName>
    <alternativeName>
        <fullName evidence="7">N-acetyl-beta-glucosaminidase</fullName>
    </alternativeName>
</protein>
<dbReference type="PROSITE" id="PS51257">
    <property type="entry name" value="PROKAR_LIPOPROTEIN"/>
    <property type="match status" value="1"/>
</dbReference>
<dbReference type="InterPro" id="IPR029018">
    <property type="entry name" value="Hex-like_dom2"/>
</dbReference>
<feature type="domain" description="Chitobiase/beta-hexosaminidases N-terminal" evidence="9">
    <location>
        <begin position="49"/>
        <end position="223"/>
    </location>
</feature>
<evidence type="ECO:0000259" key="9">
    <source>
        <dbReference type="SMART" id="SM01081"/>
    </source>
</evidence>
<dbReference type="OrthoDB" id="9763537at2"/>
<gene>
    <name evidence="10" type="ORF">FE810_14030</name>
</gene>
<dbReference type="InterPro" id="IPR015882">
    <property type="entry name" value="HEX_bac_N"/>
</dbReference>
<dbReference type="Pfam" id="PF00728">
    <property type="entry name" value="Glyco_hydro_20"/>
    <property type="match status" value="1"/>
</dbReference>
<accession>A0A5R9IG69</accession>
<dbReference type="SMART" id="SM01081">
    <property type="entry name" value="CHB_HEX"/>
    <property type="match status" value="1"/>
</dbReference>
<evidence type="ECO:0000256" key="8">
    <source>
        <dbReference type="PIRSR" id="PIRSR625705-1"/>
    </source>
</evidence>
<dbReference type="InterPro" id="IPR025705">
    <property type="entry name" value="Beta_hexosaminidase_sua/sub"/>
</dbReference>
<reference evidence="10 11" key="1">
    <citation type="submission" date="2019-05" db="EMBL/GenBank/DDBJ databases">
        <title>Genome sequences of Thalassotalea litorea 1K03283.</title>
        <authorList>
            <person name="Zhang D."/>
        </authorList>
    </citation>
    <scope>NUCLEOTIDE SEQUENCE [LARGE SCALE GENOMIC DNA]</scope>
    <source>
        <strain evidence="10 11">MCCC 1K03283</strain>
    </source>
</reference>
<dbReference type="PANTHER" id="PTHR22600:SF57">
    <property type="entry name" value="BETA-N-ACETYLHEXOSAMINIDASE"/>
    <property type="match status" value="1"/>
</dbReference>
<comment type="similarity">
    <text evidence="2">Belongs to the glycosyl hydrolase 20 family.</text>
</comment>
<dbReference type="InterPro" id="IPR013783">
    <property type="entry name" value="Ig-like_fold"/>
</dbReference>
<feature type="active site" description="Proton donor" evidence="8">
    <location>
        <position position="572"/>
    </location>
</feature>
<evidence type="ECO:0000256" key="6">
    <source>
        <dbReference type="ARBA" id="ARBA00030512"/>
    </source>
</evidence>
<evidence type="ECO:0000256" key="2">
    <source>
        <dbReference type="ARBA" id="ARBA00006285"/>
    </source>
</evidence>
<evidence type="ECO:0000313" key="11">
    <source>
        <dbReference type="Proteomes" id="UP000307790"/>
    </source>
</evidence>
<dbReference type="CDD" id="cd02847">
    <property type="entry name" value="E_set_Chitobiase_C"/>
    <property type="match status" value="1"/>
</dbReference>
<dbReference type="InterPro" id="IPR012291">
    <property type="entry name" value="CBM2_carb-bd_dom_sf"/>
</dbReference>
<dbReference type="Pfam" id="PF03173">
    <property type="entry name" value="CHB_HEX"/>
    <property type="match status" value="1"/>
</dbReference>
<dbReference type="SUPFAM" id="SSF81296">
    <property type="entry name" value="E set domains"/>
    <property type="match status" value="1"/>
</dbReference>
<dbReference type="GO" id="GO:0016020">
    <property type="term" value="C:membrane"/>
    <property type="evidence" value="ECO:0007669"/>
    <property type="project" value="TreeGrafter"/>
</dbReference>
<comment type="caution">
    <text evidence="10">The sequence shown here is derived from an EMBL/GenBank/DDBJ whole genome shotgun (WGS) entry which is preliminary data.</text>
</comment>
<keyword evidence="4" id="KW-0378">Hydrolase</keyword>
<sequence>MIKKTLLLSLSLSALLGCQPQSETHATNETEQFVHSNQLTQAKLDNFAQSLKVEFELVTNVADDQCDKAKHDGLCFQGRLNFSAKQDFPYKDWAIYFSLINPVQTQLPGEFTITHVNGDLHKIALSERFKGFKAGETKSLDFRADFWSLSETDLIPNYILTVDETSTMAAKGEWQARVIDSTRTTIDADTGLEISPFVKEYTREREQFKRTDTDQTQWATATVLFERNAKQRPSSNNLATSLIPTPKSMTVDETAMALDLSAGIQVNFNQVQPALVTTALARLETLGVKQSDTGVPVSLELNSASDSQSVKSAGNHSGAYILKIEQDQITVRGDDATGVFYGLQSLAGLIRIDDLKLQPLTISDEPHYDFRGMFVDVSRNFHSQQFLFDLIDQMAAYKLNKLHLHLADDEGWRLQIPGLEELTDIGSKRCFDLSEQTCLLPQLGAGVDSNSEVNGYFTVAQYQEILKYAGERHIQVIPSLDMPGHSRAAIVSMKRRYDKYMQAGEQAKAEQYMLHDPNDTTVYSSVQYYNDNTINACMDSSYDFIAKVMDEVKAMHREAGYPLTRYHIGADETAGAWVESPKCQAFIATNDTLEQPEGLVGYFIERVGHILAERDIEVAGWSDGMSHTKLENMPEVVQANAWGVLFWQGHQAAHKLVNQGWEVVVSNPDVMYFDFPYEADPKEHGYYWASRHINTEKIFSFMPDNLPAHAEYWLDREDQPYQADDSLSKDEQGNVLRGPMEKGKGFVGIQGQLWSENTRNDDLTEYKIFPRLLALAERAWHSPQWALPYKHNGQVYDRDSHQISEQQHQLRQQAWSDFANTMVNKEFAKLDLADIHYRIPTVGAKVENGILSINATYSGLSLQYRNGNASWVDYTAPVSVTKNEIWVRAKAVNSDRAGRAIKVQ</sequence>
<dbReference type="GO" id="GO:0004563">
    <property type="term" value="F:beta-N-acetylhexosaminidase activity"/>
    <property type="evidence" value="ECO:0007669"/>
    <property type="project" value="UniProtKB-EC"/>
</dbReference>